<reference evidence="1 2" key="1">
    <citation type="submission" date="2019-11" db="EMBL/GenBank/DDBJ databases">
        <title>Whole genome sequence of Oryza granulata.</title>
        <authorList>
            <person name="Li W."/>
        </authorList>
    </citation>
    <scope>NUCLEOTIDE SEQUENCE [LARGE SCALE GENOMIC DNA]</scope>
    <source>
        <strain evidence="2">cv. Menghai</strain>
        <tissue evidence="1">Leaf</tissue>
    </source>
</reference>
<comment type="caution">
    <text evidence="1">The sequence shown here is derived from an EMBL/GenBank/DDBJ whole genome shotgun (WGS) entry which is preliminary data.</text>
</comment>
<proteinExistence type="predicted"/>
<sequence length="84" mass="9289">MAEPCGAVRFIRGVRGAWRGAQRDTSRGHVWGRRAGWVRVAWGKERADAWLLGWGVEPHGSWLCFHQDGLERGRGLFGGLCASG</sequence>
<dbReference type="EMBL" id="SPHZ02000010">
    <property type="protein sequence ID" value="KAF0897105.1"/>
    <property type="molecule type" value="Genomic_DNA"/>
</dbReference>
<accession>A0A6G1C8W4</accession>
<dbReference type="Proteomes" id="UP000479710">
    <property type="component" value="Unassembled WGS sequence"/>
</dbReference>
<keyword evidence="2" id="KW-1185">Reference proteome</keyword>
<evidence type="ECO:0000313" key="1">
    <source>
        <dbReference type="EMBL" id="KAF0897105.1"/>
    </source>
</evidence>
<dbReference type="AlphaFoldDB" id="A0A6G1C8W4"/>
<organism evidence="1 2">
    <name type="scientific">Oryza meyeriana var. granulata</name>
    <dbReference type="NCBI Taxonomy" id="110450"/>
    <lineage>
        <taxon>Eukaryota</taxon>
        <taxon>Viridiplantae</taxon>
        <taxon>Streptophyta</taxon>
        <taxon>Embryophyta</taxon>
        <taxon>Tracheophyta</taxon>
        <taxon>Spermatophyta</taxon>
        <taxon>Magnoliopsida</taxon>
        <taxon>Liliopsida</taxon>
        <taxon>Poales</taxon>
        <taxon>Poaceae</taxon>
        <taxon>BOP clade</taxon>
        <taxon>Oryzoideae</taxon>
        <taxon>Oryzeae</taxon>
        <taxon>Oryzinae</taxon>
        <taxon>Oryza</taxon>
        <taxon>Oryza meyeriana</taxon>
    </lineage>
</organism>
<evidence type="ECO:0000313" key="2">
    <source>
        <dbReference type="Proteomes" id="UP000479710"/>
    </source>
</evidence>
<name>A0A6G1C8W4_9ORYZ</name>
<gene>
    <name evidence="1" type="ORF">E2562_033656</name>
</gene>
<protein>
    <submittedName>
        <fullName evidence="1">Uncharacterized protein</fullName>
    </submittedName>
</protein>